<protein>
    <submittedName>
        <fullName evidence="1">Uncharacterized protein</fullName>
    </submittedName>
</protein>
<dbReference type="AlphaFoldDB" id="A0A411E841"/>
<dbReference type="OrthoDB" id="2791683at2"/>
<sequence length="425" mass="49738">MNKIVVSKIHVEQNGTLVKYDYEIYGSIKKYFHADQRFYVKYDKDISDTPESLLIIPLLSNLMPISWFVGFDVYLNECDETFLASLENLKSQFLEFFPDNTLKGNINVKKIIKNKINGNNTSLLFSGGLDSYDSLIRNLSKNPFLISIHGADVEIRDKKRWNEFVQFNNEETIIDHDRLFYIESNLREFYTYRVNLLTDLGWWGGIQHGMALLGVLAPLSFTYKITDIRIAASATSEVSYSWGSSPKIDENMKWANTVVTHDGYDQRRTDKIQNVISYVEHTKNPIKLRVCYAEERTGYNCNYCHKCQRTMLSIILSNKNPESYGFTPPKDLYERLFKNFHKDAIMTVGIKYQWECLQDMAKQTDSFFILNDLEIEQKAIERFANLNLSEIVNQNAEKVKNKKRLRLILRERLPLLHKIYQKIKN</sequence>
<dbReference type="EMBL" id="CP035544">
    <property type="protein sequence ID" value="QBA63895.1"/>
    <property type="molecule type" value="Genomic_DNA"/>
</dbReference>
<organism evidence="1 2">
    <name type="scientific">Muriicola soli</name>
    <dbReference type="NCBI Taxonomy" id="2507538"/>
    <lineage>
        <taxon>Bacteria</taxon>
        <taxon>Pseudomonadati</taxon>
        <taxon>Bacteroidota</taxon>
        <taxon>Flavobacteriia</taxon>
        <taxon>Flavobacteriales</taxon>
        <taxon>Flavobacteriaceae</taxon>
        <taxon>Muriicola</taxon>
    </lineage>
</organism>
<proteinExistence type="predicted"/>
<dbReference type="RefSeq" id="WP_129603319.1">
    <property type="nucleotide sequence ID" value="NZ_CP035544.1"/>
</dbReference>
<name>A0A411E841_9FLAO</name>
<evidence type="ECO:0000313" key="1">
    <source>
        <dbReference type="EMBL" id="QBA63895.1"/>
    </source>
</evidence>
<keyword evidence="2" id="KW-1185">Reference proteome</keyword>
<dbReference type="Proteomes" id="UP000290889">
    <property type="component" value="Chromosome"/>
</dbReference>
<dbReference type="KEGG" id="mur:EQY75_04685"/>
<accession>A0A411E841</accession>
<gene>
    <name evidence="1" type="ORF">EQY75_04685</name>
</gene>
<reference evidence="1 2" key="1">
    <citation type="submission" date="2019-01" db="EMBL/GenBank/DDBJ databases">
        <title>Muriicola soli sp. nov., isolated from soil.</title>
        <authorList>
            <person name="Kang H.J."/>
            <person name="Kim S.B."/>
        </authorList>
    </citation>
    <scope>NUCLEOTIDE SEQUENCE [LARGE SCALE GENOMIC DNA]</scope>
    <source>
        <strain evidence="1 2">MMS17-SY002</strain>
    </source>
</reference>
<evidence type="ECO:0000313" key="2">
    <source>
        <dbReference type="Proteomes" id="UP000290889"/>
    </source>
</evidence>